<proteinExistence type="predicted"/>
<protein>
    <submittedName>
        <fullName evidence="2">Uncharacterized protein</fullName>
    </submittedName>
</protein>
<organism evidence="2 3">
    <name type="scientific">Actinomadura rudentiformis</name>
    <dbReference type="NCBI Taxonomy" id="359158"/>
    <lineage>
        <taxon>Bacteria</taxon>
        <taxon>Bacillati</taxon>
        <taxon>Actinomycetota</taxon>
        <taxon>Actinomycetes</taxon>
        <taxon>Streptosporangiales</taxon>
        <taxon>Thermomonosporaceae</taxon>
        <taxon>Actinomadura</taxon>
    </lineage>
</organism>
<dbReference type="RefSeq" id="WP_151565269.1">
    <property type="nucleotide sequence ID" value="NZ_WBMT01000015.1"/>
</dbReference>
<evidence type="ECO:0000256" key="1">
    <source>
        <dbReference type="SAM" id="MobiDB-lite"/>
    </source>
</evidence>
<gene>
    <name evidence="2" type="ORF">F8566_30390</name>
</gene>
<reference evidence="2 3" key="1">
    <citation type="submission" date="2019-09" db="EMBL/GenBank/DDBJ databases">
        <title>Actinomadura physcomitrii sp. nov., a novel actinomycete isolated from moss [Physcomitrium sphaericum (Ludw) Fuernr].</title>
        <authorList>
            <person name="Zhuang X."/>
            <person name="Liu C."/>
        </authorList>
    </citation>
    <scope>NUCLEOTIDE SEQUENCE [LARGE SCALE GENOMIC DNA]</scope>
    <source>
        <strain evidence="2 3">HMC1</strain>
    </source>
</reference>
<name>A0A6H9YPY4_9ACTN</name>
<dbReference type="Proteomes" id="UP000468735">
    <property type="component" value="Unassembled WGS sequence"/>
</dbReference>
<dbReference type="AlphaFoldDB" id="A0A6H9YPY4"/>
<dbReference type="EMBL" id="WBMT01000015">
    <property type="protein sequence ID" value="KAB2344901.1"/>
    <property type="molecule type" value="Genomic_DNA"/>
</dbReference>
<comment type="caution">
    <text evidence="2">The sequence shown here is derived from an EMBL/GenBank/DDBJ whole genome shotgun (WGS) entry which is preliminary data.</text>
</comment>
<accession>A0A6H9YPY4</accession>
<keyword evidence="3" id="KW-1185">Reference proteome</keyword>
<feature type="region of interest" description="Disordered" evidence="1">
    <location>
        <begin position="1"/>
        <end position="21"/>
    </location>
</feature>
<sequence>MSRRPFDQPREGDPPQSGSTWETIQTTQINHAPVTSVMSQGHPTEEAAVEALAQHFQEKAAATDWAPTKAGWQRGITEIRRNHRTRVFSVTYSVRPTADRAA</sequence>
<evidence type="ECO:0000313" key="3">
    <source>
        <dbReference type="Proteomes" id="UP000468735"/>
    </source>
</evidence>
<feature type="compositionally biased region" description="Basic and acidic residues" evidence="1">
    <location>
        <begin position="1"/>
        <end position="13"/>
    </location>
</feature>
<evidence type="ECO:0000313" key="2">
    <source>
        <dbReference type="EMBL" id="KAB2344901.1"/>
    </source>
</evidence>